<protein>
    <submittedName>
        <fullName evidence="4">Phosphatidylinositol alpha-mannosyltransferase</fullName>
        <ecNumber evidence="4">2.4.1.345</ecNumber>
    </submittedName>
</protein>
<dbReference type="RefSeq" id="WP_184981118.1">
    <property type="nucleotide sequence ID" value="NZ_JACHIU010000001.1"/>
</dbReference>
<evidence type="ECO:0000313" key="4">
    <source>
        <dbReference type="EMBL" id="MBB6473401.1"/>
    </source>
</evidence>
<name>A0A7X0IE02_9ACTN</name>
<evidence type="ECO:0000259" key="3">
    <source>
        <dbReference type="Pfam" id="PF13439"/>
    </source>
</evidence>
<proteinExistence type="predicted"/>
<gene>
    <name evidence="4" type="ORF">BJ992_002832</name>
</gene>
<accession>A0A7X0IE02</accession>
<dbReference type="AlphaFoldDB" id="A0A7X0IE02"/>
<dbReference type="EC" id="2.4.1.345" evidence="4"/>
<sequence>MRVGMVCPYSWDVPGGVMAHVRDLSEALIEDGHQVSVMAPAAEDAHLPYYVTSAGRAVPVPYNGSVARLAFGFLSAGRVRRWLAEGRFDVLHVHEPSVPSVGLLACWAAEGPIVATFHASFPRSRALSVSAPVLQTALEKITGRIAVSDAARKTLVEHIGGDAVLIPNGVTVGRYAEAEPLEGWGPDGGVIGFLGRMDEPRKGLPVLLDAFTRLAPERPGLRLLVAGPGDAGEVLGKVPAALRDRVGVLGMVSEEDKVRAYHSVDVFCAPNTGGESFGIVLAEAMAAGAAILASDIPAFRKVLGDGAAGALFTTGDPASLAEGAAALLDDPARRAGLSEQARQAVRAYDWSTVARDVVRVYETVTEGTTGVVADEAPRGREGSGWLAGTGARVRDTVRSRLGGAP</sequence>
<dbReference type="GO" id="GO:1901137">
    <property type="term" value="P:carbohydrate derivative biosynthetic process"/>
    <property type="evidence" value="ECO:0007669"/>
    <property type="project" value="UniProtKB-ARBA"/>
</dbReference>
<dbReference type="Pfam" id="PF13439">
    <property type="entry name" value="Glyco_transf_4"/>
    <property type="match status" value="1"/>
</dbReference>
<dbReference type="SUPFAM" id="SSF53756">
    <property type="entry name" value="UDP-Glycosyltransferase/glycogen phosphorylase"/>
    <property type="match status" value="1"/>
</dbReference>
<keyword evidence="5" id="KW-1185">Reference proteome</keyword>
<dbReference type="Pfam" id="PF13692">
    <property type="entry name" value="Glyco_trans_1_4"/>
    <property type="match status" value="1"/>
</dbReference>
<keyword evidence="2 4" id="KW-0808">Transferase</keyword>
<evidence type="ECO:0000256" key="2">
    <source>
        <dbReference type="ARBA" id="ARBA00022679"/>
    </source>
</evidence>
<dbReference type="PANTHER" id="PTHR45947:SF3">
    <property type="entry name" value="SULFOQUINOVOSYL TRANSFERASE SQD2"/>
    <property type="match status" value="1"/>
</dbReference>
<keyword evidence="1 4" id="KW-0328">Glycosyltransferase</keyword>
<dbReference type="InterPro" id="IPR028098">
    <property type="entry name" value="Glyco_trans_4-like_N"/>
</dbReference>
<dbReference type="InterPro" id="IPR050194">
    <property type="entry name" value="Glycosyltransferase_grp1"/>
</dbReference>
<dbReference type="GO" id="GO:0043750">
    <property type="term" value="F:phosphatidylinositol alpha-mannosyltransferase activity"/>
    <property type="evidence" value="ECO:0007669"/>
    <property type="project" value="UniProtKB-EC"/>
</dbReference>
<organism evidence="4 5">
    <name type="scientific">Sphaerisporangium rubeum</name>
    <dbReference type="NCBI Taxonomy" id="321317"/>
    <lineage>
        <taxon>Bacteria</taxon>
        <taxon>Bacillati</taxon>
        <taxon>Actinomycetota</taxon>
        <taxon>Actinomycetes</taxon>
        <taxon>Streptosporangiales</taxon>
        <taxon>Streptosporangiaceae</taxon>
        <taxon>Sphaerisporangium</taxon>
    </lineage>
</organism>
<reference evidence="4 5" key="1">
    <citation type="submission" date="2020-08" db="EMBL/GenBank/DDBJ databases">
        <title>Sequencing the genomes of 1000 actinobacteria strains.</title>
        <authorList>
            <person name="Klenk H.-P."/>
        </authorList>
    </citation>
    <scope>NUCLEOTIDE SEQUENCE [LARGE SCALE GENOMIC DNA]</scope>
    <source>
        <strain evidence="4 5">DSM 44936</strain>
    </source>
</reference>
<dbReference type="EMBL" id="JACHIU010000001">
    <property type="protein sequence ID" value="MBB6473401.1"/>
    <property type="molecule type" value="Genomic_DNA"/>
</dbReference>
<evidence type="ECO:0000256" key="1">
    <source>
        <dbReference type="ARBA" id="ARBA00022676"/>
    </source>
</evidence>
<comment type="caution">
    <text evidence="4">The sequence shown here is derived from an EMBL/GenBank/DDBJ whole genome shotgun (WGS) entry which is preliminary data.</text>
</comment>
<dbReference type="Proteomes" id="UP000555564">
    <property type="component" value="Unassembled WGS sequence"/>
</dbReference>
<dbReference type="Gene3D" id="3.40.50.2000">
    <property type="entry name" value="Glycogen Phosphorylase B"/>
    <property type="match status" value="2"/>
</dbReference>
<dbReference type="PANTHER" id="PTHR45947">
    <property type="entry name" value="SULFOQUINOVOSYL TRANSFERASE SQD2"/>
    <property type="match status" value="1"/>
</dbReference>
<dbReference type="CDD" id="cd03801">
    <property type="entry name" value="GT4_PimA-like"/>
    <property type="match status" value="1"/>
</dbReference>
<feature type="domain" description="Glycosyltransferase subfamily 4-like N-terminal" evidence="3">
    <location>
        <begin position="14"/>
        <end position="172"/>
    </location>
</feature>
<evidence type="ECO:0000313" key="5">
    <source>
        <dbReference type="Proteomes" id="UP000555564"/>
    </source>
</evidence>